<keyword evidence="2" id="KW-1185">Reference proteome</keyword>
<dbReference type="RefSeq" id="WP_146569456.1">
    <property type="nucleotide sequence ID" value="NZ_CP042306.1"/>
</dbReference>
<evidence type="ECO:0000313" key="2">
    <source>
        <dbReference type="Proteomes" id="UP000315673"/>
    </source>
</evidence>
<dbReference type="EMBL" id="CP042306">
    <property type="protein sequence ID" value="QDZ06372.1"/>
    <property type="molecule type" value="Genomic_DNA"/>
</dbReference>
<protein>
    <submittedName>
        <fullName evidence="1">Uncharacterized protein</fullName>
    </submittedName>
</protein>
<reference evidence="1 2" key="1">
    <citation type="submission" date="2019-07" db="EMBL/GenBank/DDBJ databases">
        <title>Full genome sequence of Sphingomonas sp. 4R-6-7(HKS19).</title>
        <authorList>
            <person name="Im W.-T."/>
        </authorList>
    </citation>
    <scope>NUCLEOTIDE SEQUENCE [LARGE SCALE GENOMIC DNA]</scope>
    <source>
        <strain evidence="1 2">HKS19</strain>
    </source>
</reference>
<name>A0A5B8LFD5_9SPHN</name>
<accession>A0A5B8LFD5</accession>
<dbReference type="Proteomes" id="UP000315673">
    <property type="component" value="Chromosome"/>
</dbReference>
<dbReference type="AlphaFoldDB" id="A0A5B8LFD5"/>
<organism evidence="1 2">
    <name type="scientific">Sphingomonas panacisoli</name>
    <dbReference type="NCBI Taxonomy" id="1813879"/>
    <lineage>
        <taxon>Bacteria</taxon>
        <taxon>Pseudomonadati</taxon>
        <taxon>Pseudomonadota</taxon>
        <taxon>Alphaproteobacteria</taxon>
        <taxon>Sphingomonadales</taxon>
        <taxon>Sphingomonadaceae</taxon>
        <taxon>Sphingomonas</taxon>
    </lineage>
</organism>
<dbReference type="KEGG" id="spai:FPZ24_01875"/>
<proteinExistence type="predicted"/>
<gene>
    <name evidence="1" type="ORF">FPZ24_01875</name>
</gene>
<evidence type="ECO:0000313" key="1">
    <source>
        <dbReference type="EMBL" id="QDZ06372.1"/>
    </source>
</evidence>
<sequence>MPTNMRDVVATRRTLAPTLADKFMPLEESANNTAVQAAAFVAAMLDGHQRAALPPSAGADVIELMSEASRLSLQARAKVVQAHDILRNLPQQLGLAFSEPECPPDVVGASPLRAVA</sequence>